<proteinExistence type="predicted"/>
<evidence type="ECO:0000256" key="1">
    <source>
        <dbReference type="SAM" id="MobiDB-lite"/>
    </source>
</evidence>
<feature type="region of interest" description="Disordered" evidence="1">
    <location>
        <begin position="1"/>
        <end position="78"/>
    </location>
</feature>
<accession>Q6ILQ2</accession>
<reference evidence="2" key="1">
    <citation type="journal article" date="2003" name="Genome Biol.">
        <title>An integrated gene annotation and transcriptional profiling approach towards the full gene content of the Drosophila genome.</title>
        <authorList>
            <person name="Hild M."/>
            <person name="Beckmann B."/>
            <person name="Haas S.A."/>
            <person name="Koch B."/>
            <person name="Solovyev V."/>
            <person name="Busold C."/>
            <person name="Fellenberg K."/>
            <person name="Boutros M."/>
            <person name="Vingron M."/>
            <person name="Sauer F."/>
            <person name="Hoheisel J.D."/>
            <person name="Paro R."/>
        </authorList>
    </citation>
    <scope>NUCLEOTIDE SEQUENCE</scope>
</reference>
<evidence type="ECO:0000313" key="2">
    <source>
        <dbReference type="EMBL" id="DAA02809.1"/>
    </source>
</evidence>
<feature type="compositionally biased region" description="Basic and acidic residues" evidence="1">
    <location>
        <begin position="26"/>
        <end position="44"/>
    </location>
</feature>
<sequence length="78" mass="8680">MANYAPQLTLIDGTHDAAGELPPKATESHRDPPPISARSDDKFKLGMPWPSTQIHRDTPRRRRRMGRGTRSHLKPGAA</sequence>
<feature type="compositionally biased region" description="Basic residues" evidence="1">
    <location>
        <begin position="58"/>
        <end position="78"/>
    </location>
</feature>
<dbReference type="AlphaFoldDB" id="Q6ILQ2"/>
<organism evidence="2">
    <name type="scientific">Drosophila melanogaster</name>
    <name type="common">Fruit fly</name>
    <dbReference type="NCBI Taxonomy" id="7227"/>
    <lineage>
        <taxon>Eukaryota</taxon>
        <taxon>Metazoa</taxon>
        <taxon>Ecdysozoa</taxon>
        <taxon>Arthropoda</taxon>
        <taxon>Hexapoda</taxon>
        <taxon>Insecta</taxon>
        <taxon>Pterygota</taxon>
        <taxon>Neoptera</taxon>
        <taxon>Endopterygota</taxon>
        <taxon>Diptera</taxon>
        <taxon>Brachycera</taxon>
        <taxon>Muscomorpha</taxon>
        <taxon>Ephydroidea</taxon>
        <taxon>Drosophilidae</taxon>
        <taxon>Drosophila</taxon>
        <taxon>Sophophora</taxon>
    </lineage>
</organism>
<dbReference type="EMBL" id="BK001964">
    <property type="protein sequence ID" value="DAA02809.1"/>
    <property type="molecule type" value="Genomic_DNA"/>
</dbReference>
<protein>
    <submittedName>
        <fullName evidence="2">HDC08765</fullName>
    </submittedName>
</protein>
<name>Q6ILQ2_DROME</name>
<gene>
    <name evidence="2" type="ORF">HDC08765</name>
</gene>